<organism evidence="3">
    <name type="scientific">Cacopsylla melanoneura</name>
    <dbReference type="NCBI Taxonomy" id="428564"/>
    <lineage>
        <taxon>Eukaryota</taxon>
        <taxon>Metazoa</taxon>
        <taxon>Ecdysozoa</taxon>
        <taxon>Arthropoda</taxon>
        <taxon>Hexapoda</taxon>
        <taxon>Insecta</taxon>
        <taxon>Pterygota</taxon>
        <taxon>Neoptera</taxon>
        <taxon>Paraneoptera</taxon>
        <taxon>Hemiptera</taxon>
        <taxon>Sternorrhyncha</taxon>
        <taxon>Psylloidea</taxon>
        <taxon>Psyllidae</taxon>
        <taxon>Psyllinae</taxon>
        <taxon>Cacopsylla</taxon>
    </lineage>
</organism>
<evidence type="ECO:0000259" key="2">
    <source>
        <dbReference type="Pfam" id="PF07782"/>
    </source>
</evidence>
<dbReference type="Pfam" id="PF07782">
    <property type="entry name" value="DC_STAMP"/>
    <property type="match status" value="1"/>
</dbReference>
<evidence type="ECO:0000313" key="3">
    <source>
        <dbReference type="EMBL" id="CAG6645185.1"/>
    </source>
</evidence>
<keyword evidence="1" id="KW-1133">Transmembrane helix</keyword>
<dbReference type="GO" id="GO:0016020">
    <property type="term" value="C:membrane"/>
    <property type="evidence" value="ECO:0007669"/>
    <property type="project" value="InterPro"/>
</dbReference>
<name>A0A8D8W502_9HEMI</name>
<keyword evidence="1" id="KW-0812">Transmembrane</keyword>
<reference evidence="3" key="1">
    <citation type="submission" date="2021-05" db="EMBL/GenBank/DDBJ databases">
        <authorList>
            <person name="Alioto T."/>
            <person name="Alioto T."/>
            <person name="Gomez Garrido J."/>
        </authorList>
    </citation>
    <scope>NUCLEOTIDE SEQUENCE</scope>
</reference>
<proteinExistence type="predicted"/>
<feature type="transmembrane region" description="Helical" evidence="1">
    <location>
        <begin position="59"/>
        <end position="78"/>
    </location>
</feature>
<keyword evidence="1" id="KW-0472">Membrane</keyword>
<feature type="transmembrane region" description="Helical" evidence="1">
    <location>
        <begin position="12"/>
        <end position="31"/>
    </location>
</feature>
<protein>
    <recommendedName>
        <fullName evidence="2">Dendritic cell-specific transmembrane protein-like domain-containing protein</fullName>
    </recommendedName>
</protein>
<evidence type="ECO:0000256" key="1">
    <source>
        <dbReference type="SAM" id="Phobius"/>
    </source>
</evidence>
<dbReference type="InterPro" id="IPR012858">
    <property type="entry name" value="DC_STAMP-like"/>
</dbReference>
<dbReference type="EMBL" id="HBUF01135652">
    <property type="protein sequence ID" value="CAG6645185.1"/>
    <property type="molecule type" value="Transcribed_RNA"/>
</dbReference>
<dbReference type="AlphaFoldDB" id="A0A8D8W502"/>
<accession>A0A8D8W502</accession>
<feature type="domain" description="Dendritic cell-specific transmembrane protein-like" evidence="2">
    <location>
        <begin position="18"/>
        <end position="78"/>
    </location>
</feature>
<sequence length="101" mass="11409">MSEAYESGPSKYLLNIEWILSIIVLSIIKGFNVRKAVKVEHSNLVCLPRPSRVSGSGIFKIYATVFSVVLMILFNGYVKDKVILWTLFKLPGQINIDVFKC</sequence>